<protein>
    <submittedName>
        <fullName evidence="1">Uncharacterized protein</fullName>
    </submittedName>
</protein>
<reference evidence="1 2" key="1">
    <citation type="submission" date="2019-08" db="EMBL/GenBank/DDBJ databases">
        <title>Complete genome sequence of Kushneria sp. YCWA18, a halophilic phosphate-solubilizing bacterium isolated from Daqiao saltern in China.</title>
        <authorList>
            <person name="Du G.-X."/>
            <person name="Qu L.-Y."/>
        </authorList>
    </citation>
    <scope>NUCLEOTIDE SEQUENCE [LARGE SCALE GENOMIC DNA]</scope>
    <source>
        <strain evidence="1 2">YCWA18</strain>
    </source>
</reference>
<dbReference type="RefSeq" id="WP_070977397.1">
    <property type="nucleotide sequence ID" value="NZ_CP043420.1"/>
</dbReference>
<gene>
    <name evidence="1" type="ORF">FY550_07770</name>
</gene>
<evidence type="ECO:0000313" key="2">
    <source>
        <dbReference type="Proteomes" id="UP000322553"/>
    </source>
</evidence>
<organism evidence="1 2">
    <name type="scientific">Kushneria phosphatilytica</name>
    <dbReference type="NCBI Taxonomy" id="657387"/>
    <lineage>
        <taxon>Bacteria</taxon>
        <taxon>Pseudomonadati</taxon>
        <taxon>Pseudomonadota</taxon>
        <taxon>Gammaproteobacteria</taxon>
        <taxon>Oceanospirillales</taxon>
        <taxon>Halomonadaceae</taxon>
        <taxon>Kushneria</taxon>
    </lineage>
</organism>
<dbReference type="OrthoDB" id="6183802at2"/>
<dbReference type="EMBL" id="CP043420">
    <property type="protein sequence ID" value="QEL11034.1"/>
    <property type="molecule type" value="Genomic_DNA"/>
</dbReference>
<proteinExistence type="predicted"/>
<keyword evidence="2" id="KW-1185">Reference proteome</keyword>
<dbReference type="AlphaFoldDB" id="A0A1S1NWB9"/>
<dbReference type="KEGG" id="kuy:FY550_07770"/>
<evidence type="ECO:0000313" key="1">
    <source>
        <dbReference type="EMBL" id="QEL11034.1"/>
    </source>
</evidence>
<name>A0A1S1NWB9_9GAMM</name>
<sequence>MLDMTCHRCGSNNIHVVEDAMDWDEVTCRECGEFLTTYGAAMALMQPVPLADACIKTQQLARCMGISLAG</sequence>
<accession>A0A1S1NWB9</accession>
<dbReference type="Proteomes" id="UP000322553">
    <property type="component" value="Chromosome"/>
</dbReference>